<proteinExistence type="predicted"/>
<feature type="compositionally biased region" description="Low complexity" evidence="6">
    <location>
        <begin position="175"/>
        <end position="190"/>
    </location>
</feature>
<evidence type="ECO:0000256" key="5">
    <source>
        <dbReference type="PROSITE-ProRule" id="PRU00723"/>
    </source>
</evidence>
<dbReference type="InterPro" id="IPR002625">
    <property type="entry name" value="Smr_dom"/>
</dbReference>
<keyword evidence="4 5" id="KW-0862">Zinc</keyword>
<dbReference type="SUPFAM" id="SSF90229">
    <property type="entry name" value="CCCH zinc finger"/>
    <property type="match status" value="1"/>
</dbReference>
<feature type="zinc finger region" description="C3H1-type" evidence="5">
    <location>
        <begin position="311"/>
        <end position="338"/>
    </location>
</feature>
<dbReference type="Pfam" id="PF14608">
    <property type="entry name" value="zf-CCCH_2"/>
    <property type="match status" value="2"/>
</dbReference>
<dbReference type="SMART" id="SM00463">
    <property type="entry name" value="SMR"/>
    <property type="match status" value="1"/>
</dbReference>
<dbReference type="InterPro" id="IPR036855">
    <property type="entry name" value="Znf_CCCH_sf"/>
</dbReference>
<dbReference type="EMBL" id="JBEFKJ010000001">
    <property type="protein sequence ID" value="KAL2048419.1"/>
    <property type="molecule type" value="Genomic_DNA"/>
</dbReference>
<keyword evidence="3 5" id="KW-0863">Zinc-finger</keyword>
<feature type="domain" description="C3H1-type" evidence="7">
    <location>
        <begin position="311"/>
        <end position="338"/>
    </location>
</feature>
<feature type="compositionally biased region" description="Basic residues" evidence="6">
    <location>
        <begin position="469"/>
        <end position="484"/>
    </location>
</feature>
<dbReference type="InterPro" id="IPR013899">
    <property type="entry name" value="DUF1771"/>
</dbReference>
<evidence type="ECO:0000313" key="9">
    <source>
        <dbReference type="EMBL" id="KAL2048419.1"/>
    </source>
</evidence>
<feature type="region of interest" description="Disordered" evidence="6">
    <location>
        <begin position="171"/>
        <end position="190"/>
    </location>
</feature>
<evidence type="ECO:0000256" key="1">
    <source>
        <dbReference type="ARBA" id="ARBA00022723"/>
    </source>
</evidence>
<keyword evidence="10" id="KW-1185">Reference proteome</keyword>
<dbReference type="Gene3D" id="3.30.1370.110">
    <property type="match status" value="1"/>
</dbReference>
<sequence length="745" mass="81404">MVSDEIYDLCLRILEDPNIDEDDQAEKLTELVQRELSLTGDPLEKTVLDILWRFREPMSSSVSSPPVRHYNIIRRNSPAPWHSQRNATTAASPSLSRVSPALPPGLSSRPGFLRSKSYGTGSNFSSPRPSPGLAFATPIPHSPSLDSYGFSAPSVDQNEYGDYGSDTVDWLVNEGSTSRPSSSGAGSASESGLNAAAASWSYPSQNEMSPYDMLRSVMGDGKTDEEIEAALEANGYDLSATIMNFMGNTTPYPQEQQSYFPENDGQVLIGKSMNSSQPIMIDQDRGRSNIVCKYWLSNGNCLRADCRFSHDLSSHICKYWVMGNCLAGDSCIFSHDPALLMSRMNLGDATVGTPPLQMRPSFQVQDYDAFPTLQPSLMNQWTQPSSPGQLQSYNYSASQNSDNGYMSTPRRQFEPRASSMNGMSSSIGSSSSRPTSRHRHHSREPTPSPIPAVDDTDAFPSLGAAGTKGAKKHHGKRGGHGHGHNNKENVPNSLADLVRSSPSPAPSLLRKGLTKTKSYTGSRENTIAANAIQAPQHVPWLETGAKANQEYLKARQDAFKHGGLRNKFLQSANQAWNRNDARAAKALSLRGQSENDLMRKAHREAARLLYEERNKDSSAAQEVYVDLHGLHPEEAVEYLEHALIEHQTSSRPVYAITGTGHHSKNGKDKVGKAIRGFLSEWRYAFREFSVPGDNLGGILGIDPKSFDKSMLEERKGGNDRAGVDKEVGGKIKVVKSAPTGPKQAG</sequence>
<evidence type="ECO:0000256" key="4">
    <source>
        <dbReference type="ARBA" id="ARBA00022833"/>
    </source>
</evidence>
<reference evidence="9 10" key="1">
    <citation type="submission" date="2024-09" db="EMBL/GenBank/DDBJ databases">
        <title>Rethinking Asexuality: The Enigmatic Case of Functional Sexual Genes in Lepraria (Stereocaulaceae).</title>
        <authorList>
            <person name="Doellman M."/>
            <person name="Sun Y."/>
            <person name="Barcenas-Pena A."/>
            <person name="Lumbsch H.T."/>
            <person name="Grewe F."/>
        </authorList>
    </citation>
    <scope>NUCLEOTIDE SEQUENCE [LARGE SCALE GENOMIC DNA]</scope>
    <source>
        <strain evidence="9 10">Mercado 3170</strain>
    </source>
</reference>
<evidence type="ECO:0000256" key="2">
    <source>
        <dbReference type="ARBA" id="ARBA00022737"/>
    </source>
</evidence>
<feature type="domain" description="C3H1-type" evidence="7">
    <location>
        <begin position="286"/>
        <end position="310"/>
    </location>
</feature>
<dbReference type="PANTHER" id="PTHR13119:SF12">
    <property type="entry name" value="PROTEIN SUPPRESSOR OF SABLE"/>
    <property type="match status" value="1"/>
</dbReference>
<name>A0ABR4ART9_9LECA</name>
<feature type="compositionally biased region" description="Polar residues" evidence="6">
    <location>
        <begin position="117"/>
        <end position="127"/>
    </location>
</feature>
<feature type="region of interest" description="Disordered" evidence="6">
    <location>
        <begin position="378"/>
        <end position="510"/>
    </location>
</feature>
<dbReference type="InterPro" id="IPR045124">
    <property type="entry name" value="Su(sable)-like"/>
</dbReference>
<feature type="zinc finger region" description="C3H1-type" evidence="5">
    <location>
        <begin position="286"/>
        <end position="310"/>
    </location>
</feature>
<dbReference type="Proteomes" id="UP001590950">
    <property type="component" value="Unassembled WGS sequence"/>
</dbReference>
<evidence type="ECO:0000259" key="8">
    <source>
        <dbReference type="PROSITE" id="PS50828"/>
    </source>
</evidence>
<keyword evidence="2" id="KW-0677">Repeat</keyword>
<organism evidence="9 10">
    <name type="scientific">Stereocaulon virgatum</name>
    <dbReference type="NCBI Taxonomy" id="373712"/>
    <lineage>
        <taxon>Eukaryota</taxon>
        <taxon>Fungi</taxon>
        <taxon>Dikarya</taxon>
        <taxon>Ascomycota</taxon>
        <taxon>Pezizomycotina</taxon>
        <taxon>Lecanoromycetes</taxon>
        <taxon>OSLEUM clade</taxon>
        <taxon>Lecanoromycetidae</taxon>
        <taxon>Lecanorales</taxon>
        <taxon>Lecanorineae</taxon>
        <taxon>Stereocaulaceae</taxon>
        <taxon>Stereocaulon</taxon>
    </lineage>
</organism>
<dbReference type="InterPro" id="IPR000571">
    <property type="entry name" value="Znf_CCCH"/>
</dbReference>
<keyword evidence="1 5" id="KW-0479">Metal-binding</keyword>
<feature type="domain" description="Smr" evidence="8">
    <location>
        <begin position="625"/>
        <end position="704"/>
    </location>
</feature>
<dbReference type="Gene3D" id="4.10.1000.10">
    <property type="entry name" value="Zinc finger, CCCH-type"/>
    <property type="match status" value="1"/>
</dbReference>
<evidence type="ECO:0000256" key="3">
    <source>
        <dbReference type="ARBA" id="ARBA00022771"/>
    </source>
</evidence>
<dbReference type="SMART" id="SM01162">
    <property type="entry name" value="DUF1771"/>
    <property type="match status" value="1"/>
</dbReference>
<gene>
    <name evidence="9" type="ORF">N7G274_000330</name>
</gene>
<accession>A0ABR4ART9</accession>
<dbReference type="SMART" id="SM00356">
    <property type="entry name" value="ZnF_C3H1"/>
    <property type="match status" value="2"/>
</dbReference>
<dbReference type="InterPro" id="IPR036063">
    <property type="entry name" value="Smr_dom_sf"/>
</dbReference>
<dbReference type="PROSITE" id="PS50103">
    <property type="entry name" value="ZF_C3H1"/>
    <property type="match status" value="2"/>
</dbReference>
<evidence type="ECO:0000313" key="10">
    <source>
        <dbReference type="Proteomes" id="UP001590950"/>
    </source>
</evidence>
<comment type="caution">
    <text evidence="9">The sequence shown here is derived from an EMBL/GenBank/DDBJ whole genome shotgun (WGS) entry which is preliminary data.</text>
</comment>
<dbReference type="PANTHER" id="PTHR13119">
    <property type="entry name" value="ZINC FINGER CCCH DOMAIN-CONTAINING PROTEI"/>
    <property type="match status" value="1"/>
</dbReference>
<feature type="region of interest" description="Disordered" evidence="6">
    <location>
        <begin position="78"/>
        <end position="138"/>
    </location>
</feature>
<evidence type="ECO:0000259" key="7">
    <source>
        <dbReference type="PROSITE" id="PS50103"/>
    </source>
</evidence>
<dbReference type="PROSITE" id="PS50828">
    <property type="entry name" value="SMR"/>
    <property type="match status" value="1"/>
</dbReference>
<dbReference type="Pfam" id="PF08590">
    <property type="entry name" value="DUF1771"/>
    <property type="match status" value="1"/>
</dbReference>
<feature type="compositionally biased region" description="Low complexity" evidence="6">
    <location>
        <begin position="415"/>
        <end position="434"/>
    </location>
</feature>
<dbReference type="SUPFAM" id="SSF160443">
    <property type="entry name" value="SMR domain-like"/>
    <property type="match status" value="1"/>
</dbReference>
<protein>
    <submittedName>
        <fullName evidence="9">Uncharacterized protein</fullName>
    </submittedName>
</protein>
<evidence type="ECO:0000256" key="6">
    <source>
        <dbReference type="SAM" id="MobiDB-lite"/>
    </source>
</evidence>
<feature type="compositionally biased region" description="Polar residues" evidence="6">
    <location>
        <begin position="378"/>
        <end position="410"/>
    </location>
</feature>
<feature type="compositionally biased region" description="Polar residues" evidence="6">
    <location>
        <begin position="83"/>
        <end position="97"/>
    </location>
</feature>